<proteinExistence type="predicted"/>
<evidence type="ECO:0000313" key="1">
    <source>
        <dbReference type="EMBL" id="KAK1874899.1"/>
    </source>
</evidence>
<evidence type="ECO:0000313" key="2">
    <source>
        <dbReference type="Proteomes" id="UP001228049"/>
    </source>
</evidence>
<dbReference type="EMBL" id="JASDAP010000486">
    <property type="protein sequence ID" value="KAK1874899.1"/>
    <property type="molecule type" value="Genomic_DNA"/>
</dbReference>
<dbReference type="PANTHER" id="PTHR31751:SF7">
    <property type="entry name" value="THAP-TYPE DOMAIN-CONTAINING PROTEIN"/>
    <property type="match status" value="1"/>
</dbReference>
<dbReference type="AlphaFoldDB" id="A0AAD9B2B9"/>
<reference evidence="1" key="1">
    <citation type="submission" date="2023-04" db="EMBL/GenBank/DDBJ databases">
        <title>Chromosome-level genome of Chaenocephalus aceratus.</title>
        <authorList>
            <person name="Park H."/>
        </authorList>
    </citation>
    <scope>NUCLEOTIDE SEQUENCE</scope>
    <source>
        <strain evidence="1">DE</strain>
        <tissue evidence="1">Muscle</tissue>
    </source>
</reference>
<organism evidence="1 2">
    <name type="scientific">Dissostichus eleginoides</name>
    <name type="common">Patagonian toothfish</name>
    <name type="synonym">Dissostichus amissus</name>
    <dbReference type="NCBI Taxonomy" id="100907"/>
    <lineage>
        <taxon>Eukaryota</taxon>
        <taxon>Metazoa</taxon>
        <taxon>Chordata</taxon>
        <taxon>Craniata</taxon>
        <taxon>Vertebrata</taxon>
        <taxon>Euteleostomi</taxon>
        <taxon>Actinopterygii</taxon>
        <taxon>Neopterygii</taxon>
        <taxon>Teleostei</taxon>
        <taxon>Neoteleostei</taxon>
        <taxon>Acanthomorphata</taxon>
        <taxon>Eupercaria</taxon>
        <taxon>Perciformes</taxon>
        <taxon>Notothenioidei</taxon>
        <taxon>Nototheniidae</taxon>
        <taxon>Dissostichus</taxon>
    </lineage>
</organism>
<gene>
    <name evidence="1" type="ORF">KUDE01_006647</name>
</gene>
<keyword evidence="2" id="KW-1185">Reference proteome</keyword>
<dbReference type="PANTHER" id="PTHR31751">
    <property type="entry name" value="SI:CH211-108C17.2-RELATED-RELATED"/>
    <property type="match status" value="1"/>
</dbReference>
<accession>A0AAD9B2B9</accession>
<sequence length="107" mass="12210">MCTDAHTQISALFSKGNYKDSGIHHSLDIWHGSKNLGKKVLTAGQQKGCSILEMWNKDICNHFWYCCKTADHYEDFFISHCPDIVPDPSCKAQDPLLQNVNFHVWKA</sequence>
<dbReference type="Proteomes" id="UP001228049">
    <property type="component" value="Unassembled WGS sequence"/>
</dbReference>
<name>A0AAD9B2B9_DISEL</name>
<protein>
    <submittedName>
        <fullName evidence="1">tRNA (Uracil-5-)-methyltransferase like A</fullName>
    </submittedName>
</protein>
<comment type="caution">
    <text evidence="1">The sequence shown here is derived from an EMBL/GenBank/DDBJ whole genome shotgun (WGS) entry which is preliminary data.</text>
</comment>